<keyword evidence="1" id="KW-0812">Transmembrane</keyword>
<evidence type="ECO:0000313" key="3">
    <source>
        <dbReference type="Proteomes" id="UP000317421"/>
    </source>
</evidence>
<sequence length="143" mass="15013">MLKPMGIPHIDELPDRLSHAAPWWIALGVTGVAITLTSGSGPLLSSVALIGIGSDADISRRLREAIASDVNNASSDSQAAAVAGFVRRVHVGMYLLLLAFAWASLLHLSGQSVNAGEARWWLAGDLAASAVLGLGYARLSRRM</sequence>
<comment type="caution">
    <text evidence="2">The sequence shown here is derived from an EMBL/GenBank/DDBJ whole genome shotgun (WGS) entry which is preliminary data.</text>
</comment>
<dbReference type="Proteomes" id="UP000317421">
    <property type="component" value="Unassembled WGS sequence"/>
</dbReference>
<gene>
    <name evidence="2" type="ORF">Pla108_13570</name>
</gene>
<keyword evidence="3" id="KW-1185">Reference proteome</keyword>
<feature type="transmembrane region" description="Helical" evidence="1">
    <location>
        <begin position="91"/>
        <end position="108"/>
    </location>
</feature>
<organism evidence="2 3">
    <name type="scientific">Botrimarina colliarenosi</name>
    <dbReference type="NCBI Taxonomy" id="2528001"/>
    <lineage>
        <taxon>Bacteria</taxon>
        <taxon>Pseudomonadati</taxon>
        <taxon>Planctomycetota</taxon>
        <taxon>Planctomycetia</taxon>
        <taxon>Pirellulales</taxon>
        <taxon>Lacipirellulaceae</taxon>
        <taxon>Botrimarina</taxon>
    </lineage>
</organism>
<proteinExistence type="predicted"/>
<accession>A0A5C6AMQ3</accession>
<keyword evidence="1" id="KW-1133">Transmembrane helix</keyword>
<feature type="transmembrane region" description="Helical" evidence="1">
    <location>
        <begin position="120"/>
        <end position="139"/>
    </location>
</feature>
<evidence type="ECO:0000313" key="2">
    <source>
        <dbReference type="EMBL" id="TWU00406.1"/>
    </source>
</evidence>
<reference evidence="2 3" key="1">
    <citation type="submission" date="2019-02" db="EMBL/GenBank/DDBJ databases">
        <title>Deep-cultivation of Planctomycetes and their phenomic and genomic characterization uncovers novel biology.</title>
        <authorList>
            <person name="Wiegand S."/>
            <person name="Jogler M."/>
            <person name="Boedeker C."/>
            <person name="Pinto D."/>
            <person name="Vollmers J."/>
            <person name="Rivas-Marin E."/>
            <person name="Kohn T."/>
            <person name="Peeters S.H."/>
            <person name="Heuer A."/>
            <person name="Rast P."/>
            <person name="Oberbeckmann S."/>
            <person name="Bunk B."/>
            <person name="Jeske O."/>
            <person name="Meyerdierks A."/>
            <person name="Storesund J.E."/>
            <person name="Kallscheuer N."/>
            <person name="Luecker S."/>
            <person name="Lage O.M."/>
            <person name="Pohl T."/>
            <person name="Merkel B.J."/>
            <person name="Hornburger P."/>
            <person name="Mueller R.-W."/>
            <person name="Bruemmer F."/>
            <person name="Labrenz M."/>
            <person name="Spormann A.M."/>
            <person name="Op Den Camp H."/>
            <person name="Overmann J."/>
            <person name="Amann R."/>
            <person name="Jetten M.S.M."/>
            <person name="Mascher T."/>
            <person name="Medema M.H."/>
            <person name="Devos D.P."/>
            <person name="Kaster A.-K."/>
            <person name="Ovreas L."/>
            <person name="Rohde M."/>
            <person name="Galperin M.Y."/>
            <person name="Jogler C."/>
        </authorList>
    </citation>
    <scope>NUCLEOTIDE SEQUENCE [LARGE SCALE GENOMIC DNA]</scope>
    <source>
        <strain evidence="2 3">Pla108</strain>
    </source>
</reference>
<protein>
    <submittedName>
        <fullName evidence="2">Uncharacterized protein</fullName>
    </submittedName>
</protein>
<keyword evidence="1" id="KW-0472">Membrane</keyword>
<dbReference type="EMBL" id="SJPR01000001">
    <property type="protein sequence ID" value="TWU00406.1"/>
    <property type="molecule type" value="Genomic_DNA"/>
</dbReference>
<dbReference type="AlphaFoldDB" id="A0A5C6AMQ3"/>
<feature type="transmembrane region" description="Helical" evidence="1">
    <location>
        <begin position="23"/>
        <end position="53"/>
    </location>
</feature>
<name>A0A5C6AMQ3_9BACT</name>
<evidence type="ECO:0000256" key="1">
    <source>
        <dbReference type="SAM" id="Phobius"/>
    </source>
</evidence>